<protein>
    <submittedName>
        <fullName evidence="1">Uncharacterized protein</fullName>
    </submittedName>
</protein>
<dbReference type="Pfam" id="PF20124">
    <property type="entry name" value="DUF6514"/>
    <property type="match status" value="1"/>
</dbReference>
<evidence type="ECO:0000313" key="1">
    <source>
        <dbReference type="EMBL" id="SHJ94041.1"/>
    </source>
</evidence>
<gene>
    <name evidence="1" type="ORF">SAMN02745248_01363</name>
</gene>
<evidence type="ECO:0000313" key="2">
    <source>
        <dbReference type="Proteomes" id="UP000183952"/>
    </source>
</evidence>
<dbReference type="STRING" id="1121331.SAMN02745248_01363"/>
<sequence>MEIIETILKQVIDNEVKYNYIYRLIKSETSLYIKDQLTVVDTYGIEVERQDVVNGTIVNIERDCVKTISPKMEKVANLMELISENNTSPIHLVYVLGEYIDSYVEDFTRDIEIA</sequence>
<dbReference type="RefSeq" id="WP_072903376.1">
    <property type="nucleotide sequence ID" value="NZ_FRAD01000010.1"/>
</dbReference>
<dbReference type="Proteomes" id="UP000183952">
    <property type="component" value="Unassembled WGS sequence"/>
</dbReference>
<dbReference type="OrthoDB" id="1954979at2"/>
<name>A0A1M6NE84_9CLOT</name>
<dbReference type="PIRSF" id="PIRSF033595">
    <property type="entry name" value="UCP033595"/>
    <property type="match status" value="1"/>
</dbReference>
<organism evidence="1 2">
    <name type="scientific">Hathewaya proteolytica DSM 3090</name>
    <dbReference type="NCBI Taxonomy" id="1121331"/>
    <lineage>
        <taxon>Bacteria</taxon>
        <taxon>Bacillati</taxon>
        <taxon>Bacillota</taxon>
        <taxon>Clostridia</taxon>
        <taxon>Eubacteriales</taxon>
        <taxon>Clostridiaceae</taxon>
        <taxon>Hathewaya</taxon>
    </lineage>
</organism>
<keyword evidence="2" id="KW-1185">Reference proteome</keyword>
<accession>A0A1M6NE84</accession>
<dbReference type="EMBL" id="FRAD01000010">
    <property type="protein sequence ID" value="SHJ94041.1"/>
    <property type="molecule type" value="Genomic_DNA"/>
</dbReference>
<proteinExistence type="predicted"/>
<dbReference type="InterPro" id="IPR017016">
    <property type="entry name" value="UCP033595"/>
</dbReference>
<dbReference type="AlphaFoldDB" id="A0A1M6NE84"/>
<reference evidence="1 2" key="1">
    <citation type="submission" date="2016-11" db="EMBL/GenBank/DDBJ databases">
        <authorList>
            <person name="Jaros S."/>
            <person name="Januszkiewicz K."/>
            <person name="Wedrychowicz H."/>
        </authorList>
    </citation>
    <scope>NUCLEOTIDE SEQUENCE [LARGE SCALE GENOMIC DNA]</scope>
    <source>
        <strain evidence="1 2">DSM 3090</strain>
    </source>
</reference>